<sequence>MATIADIFAQTLSKVTMGRAMWSPEPTEGPDGLISKVCIGDVGYIDEDGAFHRLFNATLGIDHLSNSSGVPEDFVPLRIDIHTSQVDDALLITSRGVA</sequence>
<keyword evidence="2" id="KW-1185">Reference proteome</keyword>
<dbReference type="EMBL" id="MLYV02000608">
    <property type="protein sequence ID" value="PSR81768.1"/>
    <property type="molecule type" value="Genomic_DNA"/>
</dbReference>
<dbReference type="OrthoDB" id="2804412at2759"/>
<name>A0A2R6NZZ2_9APHY</name>
<gene>
    <name evidence="1" type="ORF">PHLCEN_2v6277</name>
</gene>
<organism evidence="1 2">
    <name type="scientific">Hermanssonia centrifuga</name>
    <dbReference type="NCBI Taxonomy" id="98765"/>
    <lineage>
        <taxon>Eukaryota</taxon>
        <taxon>Fungi</taxon>
        <taxon>Dikarya</taxon>
        <taxon>Basidiomycota</taxon>
        <taxon>Agaricomycotina</taxon>
        <taxon>Agaricomycetes</taxon>
        <taxon>Polyporales</taxon>
        <taxon>Meruliaceae</taxon>
        <taxon>Hermanssonia</taxon>
    </lineage>
</organism>
<comment type="caution">
    <text evidence="1">The sequence shown here is derived from an EMBL/GenBank/DDBJ whole genome shotgun (WGS) entry which is preliminary data.</text>
</comment>
<proteinExistence type="predicted"/>
<reference evidence="1 2" key="1">
    <citation type="submission" date="2018-02" db="EMBL/GenBank/DDBJ databases">
        <title>Genome sequence of the basidiomycete white-rot fungus Phlebia centrifuga.</title>
        <authorList>
            <person name="Granchi Z."/>
            <person name="Peng M."/>
            <person name="de Vries R.P."/>
            <person name="Hilden K."/>
            <person name="Makela M.R."/>
            <person name="Grigoriev I."/>
            <person name="Riley R."/>
        </authorList>
    </citation>
    <scope>NUCLEOTIDE SEQUENCE [LARGE SCALE GENOMIC DNA]</scope>
    <source>
        <strain evidence="1 2">FBCC195</strain>
    </source>
</reference>
<dbReference type="Proteomes" id="UP000186601">
    <property type="component" value="Unassembled WGS sequence"/>
</dbReference>
<evidence type="ECO:0000313" key="1">
    <source>
        <dbReference type="EMBL" id="PSR81768.1"/>
    </source>
</evidence>
<evidence type="ECO:0000313" key="2">
    <source>
        <dbReference type="Proteomes" id="UP000186601"/>
    </source>
</evidence>
<protein>
    <submittedName>
        <fullName evidence="1">Uncharacterized protein</fullName>
    </submittedName>
</protein>
<dbReference type="AlphaFoldDB" id="A0A2R6NZZ2"/>
<accession>A0A2R6NZZ2</accession>